<feature type="non-terminal residue" evidence="1">
    <location>
        <position position="30"/>
    </location>
</feature>
<reference evidence="1" key="1">
    <citation type="submission" date="2014-05" db="EMBL/GenBank/DDBJ databases">
        <authorList>
            <person name="Chronopoulou M."/>
        </authorList>
    </citation>
    <scope>NUCLEOTIDE SEQUENCE</scope>
    <source>
        <tissue evidence="1">Whole organism</tissue>
    </source>
</reference>
<protein>
    <submittedName>
        <fullName evidence="1">Uncharacterized protein</fullName>
    </submittedName>
</protein>
<name>A0A0K2V303_LEPSM</name>
<proteinExistence type="predicted"/>
<organism evidence="1">
    <name type="scientific">Lepeophtheirus salmonis</name>
    <name type="common">Salmon louse</name>
    <name type="synonym">Caligus salmonis</name>
    <dbReference type="NCBI Taxonomy" id="72036"/>
    <lineage>
        <taxon>Eukaryota</taxon>
        <taxon>Metazoa</taxon>
        <taxon>Ecdysozoa</taxon>
        <taxon>Arthropoda</taxon>
        <taxon>Crustacea</taxon>
        <taxon>Multicrustacea</taxon>
        <taxon>Hexanauplia</taxon>
        <taxon>Copepoda</taxon>
        <taxon>Siphonostomatoida</taxon>
        <taxon>Caligidae</taxon>
        <taxon>Lepeophtheirus</taxon>
    </lineage>
</organism>
<evidence type="ECO:0000313" key="1">
    <source>
        <dbReference type="EMBL" id="CDW44517.1"/>
    </source>
</evidence>
<dbReference type="AlphaFoldDB" id="A0A0K2V303"/>
<sequence>MHSSPLMNTDTEFRIIHSRDGLHFIFFKFL</sequence>
<accession>A0A0K2V303</accession>
<dbReference type="EMBL" id="HACA01027156">
    <property type="protein sequence ID" value="CDW44517.1"/>
    <property type="molecule type" value="Transcribed_RNA"/>
</dbReference>